<gene>
    <name evidence="1" type="ORF">CEUR00632_LOCUS3931</name>
</gene>
<dbReference type="AlphaFoldDB" id="A0A7R9V3K1"/>
<reference evidence="1" key="1">
    <citation type="submission" date="2021-01" db="EMBL/GenBank/DDBJ databases">
        <authorList>
            <person name="Corre E."/>
            <person name="Pelletier E."/>
            <person name="Niang G."/>
            <person name="Scheremetjew M."/>
            <person name="Finn R."/>
            <person name="Kale V."/>
            <person name="Holt S."/>
            <person name="Cochrane G."/>
            <person name="Meng A."/>
            <person name="Brown T."/>
            <person name="Cohen L."/>
        </authorList>
    </citation>
    <scope>NUCLEOTIDE SEQUENCE</scope>
    <source>
        <strain evidence="1">CCMP219</strain>
    </source>
</reference>
<proteinExistence type="predicted"/>
<accession>A0A7R9V3K1</accession>
<name>A0A7R9V3K1_9CHLO</name>
<sequence>MDAVPPRLADRPLADVSWRLLVPGRANPVSGRPLLDVGRTAWLGAPPEPVCAVIGRDSDVPGRATCAVSCSSSSMSAMPSSSISVSSTQNFSVSARHLRYHVAWS</sequence>
<protein>
    <submittedName>
        <fullName evidence="1">Uncharacterized protein</fullName>
    </submittedName>
</protein>
<evidence type="ECO:0000313" key="1">
    <source>
        <dbReference type="EMBL" id="CAD8283896.1"/>
    </source>
</evidence>
<dbReference type="EMBL" id="HBEC01008565">
    <property type="protein sequence ID" value="CAD8283896.1"/>
    <property type="molecule type" value="Transcribed_RNA"/>
</dbReference>
<organism evidence="1">
    <name type="scientific">Chlamydomonas euryale</name>
    <dbReference type="NCBI Taxonomy" id="1486919"/>
    <lineage>
        <taxon>Eukaryota</taxon>
        <taxon>Viridiplantae</taxon>
        <taxon>Chlorophyta</taxon>
        <taxon>core chlorophytes</taxon>
        <taxon>Chlorophyceae</taxon>
        <taxon>CS clade</taxon>
        <taxon>Chlamydomonadales</taxon>
        <taxon>Chlamydomonadaceae</taxon>
        <taxon>Chlamydomonas</taxon>
    </lineage>
</organism>